<dbReference type="NCBIfam" id="TIGR01525">
    <property type="entry name" value="ATPase-IB_hvy"/>
    <property type="match status" value="1"/>
</dbReference>
<comment type="caution">
    <text evidence="17">The sequence shown here is derived from an EMBL/GenBank/DDBJ whole genome shotgun (WGS) entry which is preliminary data.</text>
</comment>
<dbReference type="AlphaFoldDB" id="A0A9Q3W7W5"/>
<dbReference type="SUPFAM" id="SSF55008">
    <property type="entry name" value="HMA, heavy metal-associated domain"/>
    <property type="match status" value="1"/>
</dbReference>
<feature type="transmembrane region" description="Helical" evidence="15">
    <location>
        <begin position="177"/>
        <end position="198"/>
    </location>
</feature>
<evidence type="ECO:0000256" key="10">
    <source>
        <dbReference type="ARBA" id="ARBA00022842"/>
    </source>
</evidence>
<dbReference type="PANTHER" id="PTHR43520">
    <property type="entry name" value="ATP7, ISOFORM B"/>
    <property type="match status" value="1"/>
</dbReference>
<keyword evidence="14 15" id="KW-0472">Membrane</keyword>
<evidence type="ECO:0000259" key="16">
    <source>
        <dbReference type="PROSITE" id="PS50846"/>
    </source>
</evidence>
<feature type="transmembrane region" description="Helical" evidence="15">
    <location>
        <begin position="455"/>
        <end position="474"/>
    </location>
</feature>
<protein>
    <submittedName>
        <fullName evidence="17">Cadmium-translocating P-type ATPase</fullName>
    </submittedName>
</protein>
<keyword evidence="4 15" id="KW-1003">Cell membrane</keyword>
<dbReference type="GO" id="GO:0005886">
    <property type="term" value="C:plasma membrane"/>
    <property type="evidence" value="ECO:0007669"/>
    <property type="project" value="UniProtKB-SubCell"/>
</dbReference>
<keyword evidence="6 15" id="KW-0812">Transmembrane</keyword>
<feature type="transmembrane region" description="Helical" evidence="15">
    <location>
        <begin position="210"/>
        <end position="234"/>
    </location>
</feature>
<dbReference type="NCBIfam" id="TIGR01494">
    <property type="entry name" value="ATPase_P-type"/>
    <property type="match status" value="2"/>
</dbReference>
<proteinExistence type="inferred from homology"/>
<dbReference type="PANTHER" id="PTHR43520:SF5">
    <property type="entry name" value="CATION-TRANSPORTING P-TYPE ATPASE-RELATED"/>
    <property type="match status" value="1"/>
</dbReference>
<evidence type="ECO:0000256" key="12">
    <source>
        <dbReference type="ARBA" id="ARBA00022989"/>
    </source>
</evidence>
<sequence>MSTACWHCGEGVGVSPFVARTPGGEKPTCCPGCAAAVEMIHRLGLEDYYAIRSNNGPLVASEETERTLALFDVPQLLAAHIQEQDGRRRLRLQVSGLTCAACCWLIEKVVMGLPGARSVQVNLASMQLTLEYDAAEPLFPRNAVRRILELGYRVALPGDPTWEGHQQKERRRLLGRLALAGLGAMQAMMYSAALYIGVFEGTDRIYQDLFRLAGLLVTTPVVFYSGWPFFQGAWRSLKVRRPTMDLPVALALLLAWGGSLVIMASGGEHVYFDSAAMFVFFLLLSRWLELHQRQRIQRSWQQLQDTLPLVVRRLDDAGGGDWVATAQLCAGDTVRVSQGETVPVDGVIRAGEARFNEAALTGESLPRTRTIGDTVQAGCRILEGGVDIEAASAADSSLVARIGEQVARAQEERVTVVRDWQRVAPLFTATVLALAMATLVLHWHRGPAQAFEHMLALLVVTCPCALALAVPLTLSATLARGLKLGLLIASPSQFLSLPGIRGVLFDKTGTLTTGRFQRVEWRAAADVESEWLTTLPRIAAGLERDHPHPLARAFDDLSPVPIEDLRLSPAGASGRFQGHQWAMGGAPELSRGSETCLALTRDGRTQALFWLRDQPRAEAPAVLDQLRQRGWRLRMASGDAAEPVATLAEELGMGEARSRLTPHDKAAWLQKLEQQEGPQMMVGDGINDAPALLRATVSVAPAAASSLARRAAGVYLLNEGLQGLADLPRLADRCRVVIRQNLTWALGYNLVAIPLAMAGWIPPWAAALGMSASSLLVTLNANRITTWKASSC</sequence>
<dbReference type="GO" id="GO:0005524">
    <property type="term" value="F:ATP binding"/>
    <property type="evidence" value="ECO:0007669"/>
    <property type="project" value="UniProtKB-UniRule"/>
</dbReference>
<dbReference type="Pfam" id="PF12156">
    <property type="entry name" value="ATPase-cat_bd"/>
    <property type="match status" value="1"/>
</dbReference>
<dbReference type="PRINTS" id="PR00119">
    <property type="entry name" value="CATATPASE"/>
</dbReference>
<dbReference type="PROSITE" id="PS50846">
    <property type="entry name" value="HMA_2"/>
    <property type="match status" value="1"/>
</dbReference>
<accession>A0A9Q3W7W5</accession>
<dbReference type="InterPro" id="IPR021993">
    <property type="entry name" value="ATPase-cat-bd"/>
</dbReference>
<evidence type="ECO:0000256" key="9">
    <source>
        <dbReference type="ARBA" id="ARBA00022840"/>
    </source>
</evidence>
<organism evidence="17 18">
    <name type="scientific">Alloalcanivorax xenomutans</name>
    <dbReference type="NCBI Taxonomy" id="1094342"/>
    <lineage>
        <taxon>Bacteria</taxon>
        <taxon>Pseudomonadati</taxon>
        <taxon>Pseudomonadota</taxon>
        <taxon>Gammaproteobacteria</taxon>
        <taxon>Oceanospirillales</taxon>
        <taxon>Alcanivoracaceae</taxon>
        <taxon>Alloalcanivorax</taxon>
    </lineage>
</organism>
<evidence type="ECO:0000313" key="17">
    <source>
        <dbReference type="EMBL" id="MCE7510169.1"/>
    </source>
</evidence>
<name>A0A9Q3W7W5_9GAMM</name>
<feature type="transmembrane region" description="Helical" evidence="15">
    <location>
        <begin position="246"/>
        <end position="264"/>
    </location>
</feature>
<dbReference type="InterPro" id="IPR027256">
    <property type="entry name" value="P-typ_ATPase_IB"/>
</dbReference>
<keyword evidence="18" id="KW-1185">Reference proteome</keyword>
<keyword evidence="10" id="KW-0460">Magnesium</keyword>
<evidence type="ECO:0000256" key="6">
    <source>
        <dbReference type="ARBA" id="ARBA00022692"/>
    </source>
</evidence>
<dbReference type="GO" id="GO:0043682">
    <property type="term" value="F:P-type divalent copper transporter activity"/>
    <property type="evidence" value="ECO:0007669"/>
    <property type="project" value="TreeGrafter"/>
</dbReference>
<dbReference type="Gene3D" id="3.40.50.1000">
    <property type="entry name" value="HAD superfamily/HAD-like"/>
    <property type="match status" value="1"/>
</dbReference>
<dbReference type="GO" id="GO:0055070">
    <property type="term" value="P:copper ion homeostasis"/>
    <property type="evidence" value="ECO:0007669"/>
    <property type="project" value="TreeGrafter"/>
</dbReference>
<dbReference type="Pfam" id="PF00702">
    <property type="entry name" value="Hydrolase"/>
    <property type="match status" value="1"/>
</dbReference>
<dbReference type="InterPro" id="IPR023299">
    <property type="entry name" value="ATPase_P-typ_cyto_dom_N"/>
</dbReference>
<dbReference type="SUPFAM" id="SSF81653">
    <property type="entry name" value="Calcium ATPase, transduction domain A"/>
    <property type="match status" value="1"/>
</dbReference>
<evidence type="ECO:0000256" key="2">
    <source>
        <dbReference type="ARBA" id="ARBA00006024"/>
    </source>
</evidence>
<dbReference type="EMBL" id="JAJVKT010000021">
    <property type="protein sequence ID" value="MCE7510169.1"/>
    <property type="molecule type" value="Genomic_DNA"/>
</dbReference>
<dbReference type="InterPro" id="IPR017969">
    <property type="entry name" value="Heavy-metal-associated_CS"/>
</dbReference>
<keyword evidence="12 15" id="KW-1133">Transmembrane helix</keyword>
<dbReference type="InterPro" id="IPR006121">
    <property type="entry name" value="HMA_dom"/>
</dbReference>
<evidence type="ECO:0000256" key="1">
    <source>
        <dbReference type="ARBA" id="ARBA00004651"/>
    </source>
</evidence>
<dbReference type="Gene3D" id="2.70.150.10">
    <property type="entry name" value="Calcium-transporting ATPase, cytoplasmic transduction domain A"/>
    <property type="match status" value="1"/>
</dbReference>
<dbReference type="InterPro" id="IPR059000">
    <property type="entry name" value="ATPase_P-type_domA"/>
</dbReference>
<dbReference type="PROSITE" id="PS00154">
    <property type="entry name" value="ATPASE_E1_E2"/>
    <property type="match status" value="1"/>
</dbReference>
<evidence type="ECO:0000256" key="7">
    <source>
        <dbReference type="ARBA" id="ARBA00022723"/>
    </source>
</evidence>
<evidence type="ECO:0000256" key="4">
    <source>
        <dbReference type="ARBA" id="ARBA00022475"/>
    </source>
</evidence>
<keyword evidence="9 15" id="KW-0067">ATP-binding</keyword>
<dbReference type="InterPro" id="IPR023298">
    <property type="entry name" value="ATPase_P-typ_TM_dom_sf"/>
</dbReference>
<dbReference type="Pfam" id="PF00403">
    <property type="entry name" value="HMA"/>
    <property type="match status" value="1"/>
</dbReference>
<dbReference type="RefSeq" id="WP_055100024.1">
    <property type="nucleotide sequence ID" value="NZ_CZHF01000045.1"/>
</dbReference>
<keyword evidence="8 15" id="KW-0547">Nucleotide-binding</keyword>
<dbReference type="Gene3D" id="3.30.70.100">
    <property type="match status" value="1"/>
</dbReference>
<evidence type="ECO:0000313" key="18">
    <source>
        <dbReference type="Proteomes" id="UP001107961"/>
    </source>
</evidence>
<evidence type="ECO:0000256" key="11">
    <source>
        <dbReference type="ARBA" id="ARBA00022967"/>
    </source>
</evidence>
<dbReference type="PROSITE" id="PS01047">
    <property type="entry name" value="HMA_1"/>
    <property type="match status" value="1"/>
</dbReference>
<dbReference type="InterPro" id="IPR001757">
    <property type="entry name" value="P_typ_ATPase"/>
</dbReference>
<dbReference type="GO" id="GO:0016887">
    <property type="term" value="F:ATP hydrolysis activity"/>
    <property type="evidence" value="ECO:0007669"/>
    <property type="project" value="InterPro"/>
</dbReference>
<comment type="subcellular location">
    <subcellularLocation>
        <location evidence="1">Cell membrane</location>
        <topology evidence="1">Multi-pass membrane protein</topology>
    </subcellularLocation>
</comment>
<reference evidence="17" key="1">
    <citation type="submission" date="2022-01" db="EMBL/GenBank/DDBJ databases">
        <authorList>
            <person name="Karlyshev A.V."/>
            <person name="Jaspars M."/>
        </authorList>
    </citation>
    <scope>NUCLEOTIDE SEQUENCE</scope>
    <source>
        <strain evidence="17">AGSA3-2</strain>
    </source>
</reference>
<keyword evidence="13" id="KW-0406">Ion transport</keyword>
<dbReference type="InterPro" id="IPR008250">
    <property type="entry name" value="ATPase_P-typ_transduc_dom_A_sf"/>
</dbReference>
<keyword evidence="5" id="KW-0597">Phosphoprotein</keyword>
<feature type="transmembrane region" description="Helical" evidence="15">
    <location>
        <begin position="270"/>
        <end position="288"/>
    </location>
</feature>
<evidence type="ECO:0000256" key="3">
    <source>
        <dbReference type="ARBA" id="ARBA00022448"/>
    </source>
</evidence>
<keyword evidence="7 15" id="KW-0479">Metal-binding</keyword>
<keyword evidence="11" id="KW-1278">Translocase</keyword>
<comment type="similarity">
    <text evidence="2 15">Belongs to the cation transport ATPase (P-type) (TC 3.A.3) family. Type IB subfamily.</text>
</comment>
<evidence type="ECO:0000256" key="5">
    <source>
        <dbReference type="ARBA" id="ARBA00022553"/>
    </source>
</evidence>
<evidence type="ECO:0000256" key="8">
    <source>
        <dbReference type="ARBA" id="ARBA00022741"/>
    </source>
</evidence>
<dbReference type="Gene3D" id="3.40.1110.10">
    <property type="entry name" value="Calcium-transporting ATPase, cytoplasmic domain N"/>
    <property type="match status" value="1"/>
</dbReference>
<dbReference type="CDD" id="cd00371">
    <property type="entry name" value="HMA"/>
    <property type="match status" value="1"/>
</dbReference>
<feature type="domain" description="HMA" evidence="16">
    <location>
        <begin position="88"/>
        <end position="155"/>
    </location>
</feature>
<evidence type="ECO:0000256" key="14">
    <source>
        <dbReference type="ARBA" id="ARBA00023136"/>
    </source>
</evidence>
<dbReference type="SUPFAM" id="SSF81665">
    <property type="entry name" value="Calcium ATPase, transmembrane domain M"/>
    <property type="match status" value="1"/>
</dbReference>
<gene>
    <name evidence="17" type="primary">cadA</name>
    <name evidence="17" type="ORF">LZG35_16140</name>
</gene>
<dbReference type="InterPro" id="IPR023214">
    <property type="entry name" value="HAD_sf"/>
</dbReference>
<feature type="transmembrane region" description="Helical" evidence="15">
    <location>
        <begin position="423"/>
        <end position="443"/>
    </location>
</feature>
<dbReference type="Pfam" id="PF00122">
    <property type="entry name" value="E1-E2_ATPase"/>
    <property type="match status" value="1"/>
</dbReference>
<dbReference type="InterPro" id="IPR036412">
    <property type="entry name" value="HAD-like_sf"/>
</dbReference>
<dbReference type="InterPro" id="IPR036163">
    <property type="entry name" value="HMA_dom_sf"/>
</dbReference>
<feature type="transmembrane region" description="Helical" evidence="15">
    <location>
        <begin position="742"/>
        <end position="761"/>
    </location>
</feature>
<dbReference type="SUPFAM" id="SSF56784">
    <property type="entry name" value="HAD-like"/>
    <property type="match status" value="1"/>
</dbReference>
<dbReference type="GO" id="GO:0005507">
    <property type="term" value="F:copper ion binding"/>
    <property type="evidence" value="ECO:0007669"/>
    <property type="project" value="TreeGrafter"/>
</dbReference>
<dbReference type="NCBIfam" id="TIGR01512">
    <property type="entry name" value="ATPase-IB2_Cd"/>
    <property type="match status" value="1"/>
</dbReference>
<keyword evidence="3" id="KW-0813">Transport</keyword>
<dbReference type="InterPro" id="IPR018303">
    <property type="entry name" value="ATPase_P-typ_P_site"/>
</dbReference>
<dbReference type="Proteomes" id="UP001107961">
    <property type="component" value="Unassembled WGS sequence"/>
</dbReference>
<evidence type="ECO:0000256" key="15">
    <source>
        <dbReference type="RuleBase" id="RU362081"/>
    </source>
</evidence>
<evidence type="ECO:0000256" key="13">
    <source>
        <dbReference type="ARBA" id="ARBA00023065"/>
    </source>
</evidence>